<dbReference type="Gene3D" id="1.10.8.260">
    <property type="entry name" value="HI0933 insert domain-like"/>
    <property type="match status" value="1"/>
</dbReference>
<dbReference type="AlphaFoldDB" id="A0A0M2PWX4"/>
<keyword evidence="2" id="KW-0285">Flavoprotein</keyword>
<dbReference type="InterPro" id="IPR023166">
    <property type="entry name" value="BaiN-like_dom_sf"/>
</dbReference>
<dbReference type="RefSeq" id="WP_017713449.1">
    <property type="nucleotide sequence ID" value="NZ_KB235941.1"/>
</dbReference>
<evidence type="ECO:0000256" key="3">
    <source>
        <dbReference type="ARBA" id="ARBA00022827"/>
    </source>
</evidence>
<keyword evidence="7" id="KW-1185">Reference proteome</keyword>
<protein>
    <submittedName>
        <fullName evidence="6">Flavoprotein</fullName>
    </submittedName>
</protein>
<dbReference type="Proteomes" id="UP000034681">
    <property type="component" value="Unassembled WGS sequence"/>
</dbReference>
<dbReference type="STRING" id="317619.GCA_000332315_03213"/>
<dbReference type="Pfam" id="PF22780">
    <property type="entry name" value="HI0933_like_1st"/>
    <property type="match status" value="1"/>
</dbReference>
<dbReference type="PANTHER" id="PTHR42887">
    <property type="entry name" value="OS12G0638800 PROTEIN"/>
    <property type="match status" value="1"/>
</dbReference>
<comment type="cofactor">
    <cofactor evidence="1">
        <name>FAD</name>
        <dbReference type="ChEBI" id="CHEBI:57692"/>
    </cofactor>
</comment>
<dbReference type="InterPro" id="IPR004792">
    <property type="entry name" value="BaiN-like"/>
</dbReference>
<evidence type="ECO:0000259" key="5">
    <source>
        <dbReference type="Pfam" id="PF22780"/>
    </source>
</evidence>
<dbReference type="SUPFAM" id="SSF51905">
    <property type="entry name" value="FAD/NAD(P)-binding domain"/>
    <property type="match status" value="1"/>
</dbReference>
<dbReference type="Pfam" id="PF03486">
    <property type="entry name" value="HI0933_like"/>
    <property type="match status" value="1"/>
</dbReference>
<name>A0A0M2PWX4_PROHO</name>
<dbReference type="Gene3D" id="3.50.50.60">
    <property type="entry name" value="FAD/NAD(P)-binding domain"/>
    <property type="match status" value="1"/>
</dbReference>
<evidence type="ECO:0000313" key="7">
    <source>
        <dbReference type="Proteomes" id="UP000034681"/>
    </source>
</evidence>
<evidence type="ECO:0000313" key="6">
    <source>
        <dbReference type="EMBL" id="KKJ00931.1"/>
    </source>
</evidence>
<organism evidence="6 7">
    <name type="scientific">Prochlorothrix hollandica PCC 9006 = CALU 1027</name>
    <dbReference type="NCBI Taxonomy" id="317619"/>
    <lineage>
        <taxon>Bacteria</taxon>
        <taxon>Bacillati</taxon>
        <taxon>Cyanobacteriota</taxon>
        <taxon>Cyanophyceae</taxon>
        <taxon>Prochlorotrichales</taxon>
        <taxon>Prochlorotrichaceae</taxon>
        <taxon>Prochlorothrix</taxon>
    </lineage>
</organism>
<evidence type="ECO:0000259" key="4">
    <source>
        <dbReference type="Pfam" id="PF03486"/>
    </source>
</evidence>
<dbReference type="Gene3D" id="2.40.30.10">
    <property type="entry name" value="Translation factors"/>
    <property type="match status" value="1"/>
</dbReference>
<reference evidence="6" key="1">
    <citation type="submission" date="2012-04" db="EMBL/GenBank/DDBJ databases">
        <authorList>
            <person name="Borisov I.G."/>
            <person name="Ivanikova N.V."/>
            <person name="Pinevich A.V."/>
        </authorList>
    </citation>
    <scope>NUCLEOTIDE SEQUENCE</scope>
    <source>
        <strain evidence="6">CALU 1027</strain>
    </source>
</reference>
<sequence>MSSSVASGPFLSVIVIGGGAAGFFAAITCAQTHPHCQVTLVEAGRDCLSKVRISGGGRCNVTHACFDPAQLVQYYPRGGKALRGAFSRFQPQDTIAWFQSRGIALKTEADGRIFPQSDRSDTIIHCLETAAAAAGVSVEPGSGVVALEEIPPAETAAIANSPPGARFRVTLKNGEVRGADRLLLATGSSASGYRFAQHLGHSLIPPVPSLFTFQVRDPALHARAGVSVPQAQVRLKVGTKTLEQTGALLITHWGFSGPAILKLSAWGARLLHESQYHGALSVHWLPDHSPDRLRETLLEAKTSHSRKQLSNYCPLALPQRLWGYLLERSHIAPDSRWADLSKTGLNRLVTELSQGHYAIQGKGVFKDEFVTCGGVSLKEVDFKTMASRCCPGLYLAGEILDVDGVTGGFNFQNAWTTGWLAGQALGQGL</sequence>
<comment type="caution">
    <text evidence="6">The sequence shown here is derived from an EMBL/GenBank/DDBJ whole genome shotgun (WGS) entry which is preliminary data.</text>
</comment>
<dbReference type="InterPro" id="IPR036188">
    <property type="entry name" value="FAD/NAD-bd_sf"/>
</dbReference>
<dbReference type="InterPro" id="IPR055178">
    <property type="entry name" value="RsdA/BaiN/AoA(So)-like_dom"/>
</dbReference>
<proteinExistence type="predicted"/>
<dbReference type="OrthoDB" id="9773233at2"/>
<feature type="domain" description="RsdA/BaiN/AoA(So)-like insert" evidence="5">
    <location>
        <begin position="207"/>
        <end position="370"/>
    </location>
</feature>
<dbReference type="EMBL" id="AJTX02000002">
    <property type="protein sequence ID" value="KKJ00931.1"/>
    <property type="molecule type" value="Genomic_DNA"/>
</dbReference>
<dbReference type="InterPro" id="IPR057661">
    <property type="entry name" value="RsdA/BaiN/AoA(So)_Rossmann"/>
</dbReference>
<dbReference type="PANTHER" id="PTHR42887:SF2">
    <property type="entry name" value="OS12G0638800 PROTEIN"/>
    <property type="match status" value="1"/>
</dbReference>
<gene>
    <name evidence="6" type="ORF">PROH_00310</name>
</gene>
<keyword evidence="3" id="KW-0274">FAD</keyword>
<dbReference type="SUPFAM" id="SSF160996">
    <property type="entry name" value="HI0933 insert domain-like"/>
    <property type="match status" value="1"/>
</dbReference>
<evidence type="ECO:0000256" key="1">
    <source>
        <dbReference type="ARBA" id="ARBA00001974"/>
    </source>
</evidence>
<dbReference type="NCBIfam" id="TIGR00275">
    <property type="entry name" value="aminoacetone oxidase family FAD-binding enzyme"/>
    <property type="match status" value="1"/>
</dbReference>
<evidence type="ECO:0000256" key="2">
    <source>
        <dbReference type="ARBA" id="ARBA00022630"/>
    </source>
</evidence>
<feature type="domain" description="RsdA/BaiN/AoA(So)-like Rossmann fold-like" evidence="4">
    <location>
        <begin position="12"/>
        <end position="423"/>
    </location>
</feature>
<dbReference type="PRINTS" id="PR00368">
    <property type="entry name" value="FADPNR"/>
</dbReference>
<dbReference type="eggNOG" id="COG2081">
    <property type="taxonomic scope" value="Bacteria"/>
</dbReference>
<accession>A0A0M2PWX4</accession>